<evidence type="ECO:0000256" key="1">
    <source>
        <dbReference type="SAM" id="Phobius"/>
    </source>
</evidence>
<dbReference type="Proteomes" id="UP001217838">
    <property type="component" value="Unassembled WGS sequence"/>
</dbReference>
<keyword evidence="1" id="KW-0812">Transmembrane</keyword>
<feature type="transmembrane region" description="Helical" evidence="1">
    <location>
        <begin position="456"/>
        <end position="473"/>
    </location>
</feature>
<feature type="transmembrane region" description="Helical" evidence="1">
    <location>
        <begin position="414"/>
        <end position="436"/>
    </location>
</feature>
<name>A0ABT5BG40_9BACT</name>
<feature type="transmembrane region" description="Helical" evidence="1">
    <location>
        <begin position="329"/>
        <end position="346"/>
    </location>
</feature>
<keyword evidence="1" id="KW-0472">Membrane</keyword>
<dbReference type="InterPro" id="IPR027268">
    <property type="entry name" value="Peptidase_M4/M1_CTD_sf"/>
</dbReference>
<feature type="transmembrane region" description="Helical" evidence="1">
    <location>
        <begin position="20"/>
        <end position="41"/>
    </location>
</feature>
<feature type="transmembrane region" description="Helical" evidence="1">
    <location>
        <begin position="358"/>
        <end position="381"/>
    </location>
</feature>
<evidence type="ECO:0008006" key="4">
    <source>
        <dbReference type="Google" id="ProtNLM"/>
    </source>
</evidence>
<dbReference type="Gene3D" id="1.10.390.10">
    <property type="entry name" value="Neutral Protease Domain 2"/>
    <property type="match status" value="1"/>
</dbReference>
<feature type="transmembrane region" description="Helical" evidence="1">
    <location>
        <begin position="103"/>
        <end position="128"/>
    </location>
</feature>
<keyword evidence="3" id="KW-1185">Reference proteome</keyword>
<feature type="transmembrane region" description="Helical" evidence="1">
    <location>
        <begin position="523"/>
        <end position="547"/>
    </location>
</feature>
<organism evidence="2 3">
    <name type="scientific">Nannocystis radixulma</name>
    <dbReference type="NCBI Taxonomy" id="2995305"/>
    <lineage>
        <taxon>Bacteria</taxon>
        <taxon>Pseudomonadati</taxon>
        <taxon>Myxococcota</taxon>
        <taxon>Polyangia</taxon>
        <taxon>Nannocystales</taxon>
        <taxon>Nannocystaceae</taxon>
        <taxon>Nannocystis</taxon>
    </lineage>
</organism>
<feature type="transmembrane region" description="Helical" evidence="1">
    <location>
        <begin position="568"/>
        <end position="590"/>
    </location>
</feature>
<reference evidence="2 3" key="1">
    <citation type="submission" date="2022-11" db="EMBL/GenBank/DDBJ databases">
        <title>Minimal conservation of predation-associated metabolite biosynthetic gene clusters underscores biosynthetic potential of Myxococcota including descriptions for ten novel species: Archangium lansinium sp. nov., Myxococcus landrumus sp. nov., Nannocystis bai.</title>
        <authorList>
            <person name="Ahearne A."/>
            <person name="Stevens C."/>
            <person name="Dowd S."/>
        </authorList>
    </citation>
    <scope>NUCLEOTIDE SEQUENCE [LARGE SCALE GENOMIC DNA]</scope>
    <source>
        <strain evidence="2 3">NCELM</strain>
    </source>
</reference>
<feature type="transmembrane region" description="Helical" evidence="1">
    <location>
        <begin position="480"/>
        <end position="503"/>
    </location>
</feature>
<dbReference type="PANTHER" id="PTHR43471">
    <property type="entry name" value="ABC TRANSPORTER PERMEASE"/>
    <property type="match status" value="1"/>
</dbReference>
<dbReference type="EMBL" id="JAQNDN010000019">
    <property type="protein sequence ID" value="MDC0672580.1"/>
    <property type="molecule type" value="Genomic_DNA"/>
</dbReference>
<comment type="caution">
    <text evidence="2">The sequence shown here is derived from an EMBL/GenBank/DDBJ whole genome shotgun (WGS) entry which is preliminary data.</text>
</comment>
<evidence type="ECO:0000313" key="2">
    <source>
        <dbReference type="EMBL" id="MDC0672580.1"/>
    </source>
</evidence>
<gene>
    <name evidence="2" type="ORF">POL58_32820</name>
</gene>
<dbReference type="RefSeq" id="WP_272004449.1">
    <property type="nucleotide sequence ID" value="NZ_JAQNDN010000019.1"/>
</dbReference>
<dbReference type="SUPFAM" id="SSF55486">
    <property type="entry name" value="Metalloproteases ('zincins'), catalytic domain"/>
    <property type="match status" value="1"/>
</dbReference>
<feature type="transmembrane region" description="Helical" evidence="1">
    <location>
        <begin position="252"/>
        <end position="269"/>
    </location>
</feature>
<evidence type="ECO:0000313" key="3">
    <source>
        <dbReference type="Proteomes" id="UP001217838"/>
    </source>
</evidence>
<dbReference type="PANTHER" id="PTHR43471:SF3">
    <property type="entry name" value="ABC TRANSPORTER PERMEASE PROTEIN NATB"/>
    <property type="match status" value="1"/>
</dbReference>
<proteinExistence type="predicted"/>
<accession>A0ABT5BG40</accession>
<keyword evidence="1" id="KW-1133">Transmembrane helix</keyword>
<feature type="transmembrane region" description="Helical" evidence="1">
    <location>
        <begin position="148"/>
        <end position="173"/>
    </location>
</feature>
<feature type="transmembrane region" description="Helical" evidence="1">
    <location>
        <begin position="180"/>
        <end position="202"/>
    </location>
</feature>
<feature type="transmembrane region" description="Helical" evidence="1">
    <location>
        <begin position="61"/>
        <end position="82"/>
    </location>
</feature>
<protein>
    <recommendedName>
        <fullName evidence="4">Peptidase M1 membrane alanine aminopeptidase domain-containing protein</fullName>
    </recommendedName>
</protein>
<sequence length="1205" mass="135137">MGQFWTFAGIEMRYHLRNPVNYIFMFLMLFGGWLYTATSIAWAGPFGGAIHNNAPSKLNVIIMFMTLFGTVFTPAIAGTALLRDFEFRTHELLFTTRLRKSSFVFGRFVGAALVTTLVVGCTALGLWLGVHMPWSDPDKLGPEYAGLYLWPVLVYVVPNAILTCALFVAVGVLTRSFLAVYVQGMVMFVGYQLAMSLLGGAIRFPSTYVERLVALVDPFGISATRLLTRHWTIDEQNSRLIEVTGLLLWNRLLWLAVAALVLLVAYRLFRMEAFPGVRRRARAVDEPIADPYAMLLPIPPVTPRSGRAAAWSAFTAMTRLYFYDVVRARPFRAIVVILLVFMLHIAELNFHQMTTLPVTWAVLLTLEEYGVLFSILLGVYAGQLVWRERGLGCDQIHDATQVSSVAVIAAKTTALVLVHVVLLTVLLGFGLLFQALAGYTNFELPVYLGHLHGLDLARHALTIFLAVALQLLVPHRALGIALLIGYFVVFDWLTDLGIEHRLLRYADLPKILYSDMNGFGPNVWMFVVLFAYYAAFALLLLALGRLLHVRGTPNGLRARLRAAGARVTGRWSTFVGLVAAVWLGLGAYIAHNVHVRNTYLTERMAEQVRADHERNYKQYETLPQPRITAADLHADLSPETAQARIRGTYRLDNPYETAIDTVHLYIPEELTIHALVFVGGAVLEQEDPRTRYQIWRLAAPLPPGGVTALTFDLGAERTGFAHKDRTTEIFANGALLSHEKFLPMIGYRREIELEGSDERKRVGLPARDRMLPIGDPNAPGGPVVRHIDSWIDLSTTVCTAPDQIAVASGSLVREWQQDGRRCFKYVVDAKSPPAWTVSSARYEVVRDRHAGIDLEIYHHPPHTYVLARMFAAMKRSLDYYQANFTPYQYRQVRIVEFPRGDRIYARAFPGTAPFSEALGFILKFDPDDRRSFDYPFMVTAHEVAHQWWGYQVSTQGVQGATMVIESLAEYSALQVLKQEYGLDGLRSALRLSLDEYLRGRAQERVREVPLARCEHQEYIRYAKGGLVLYGLADLIGEDVVNGALARFARTYGFKGPPLPTADDVVAILREVTPPQYQYFITDGFETITLYDNKICEASVAEEGGHFRVRFKVCARKVRADELGRETPTPMADHVDIGVFAAPGEQEFLLGKPLLLEKRLLTSKSADDPSAELEVEVVVDERPGIVGVDPYRKLIDSRPHDNIMPL</sequence>